<evidence type="ECO:0000313" key="7">
    <source>
        <dbReference type="EMBL" id="EAL9204939.1"/>
    </source>
</evidence>
<evidence type="ECO:0000256" key="3">
    <source>
        <dbReference type="HAMAP-Rule" id="MF_01077"/>
    </source>
</evidence>
<comment type="caution">
    <text evidence="7">The sequence shown here is derived from an EMBL/GenBank/DDBJ whole genome shotgun (WGS) entry which is preliminary data.</text>
</comment>
<dbReference type="NCBIfam" id="NF011232">
    <property type="entry name" value="PRK14639.1"/>
    <property type="match status" value="1"/>
</dbReference>
<comment type="function">
    <text evidence="3">Required for maturation of 30S ribosomal subunits.</text>
</comment>
<accession>A0A0Q2PG17</accession>
<dbReference type="Gene3D" id="3.30.300.70">
    <property type="entry name" value="RimP-like superfamily, N-terminal"/>
    <property type="match status" value="1"/>
</dbReference>
<feature type="domain" description="Ribosome maturation factor RimP C-terminal" evidence="5">
    <location>
        <begin position="84"/>
        <end position="147"/>
    </location>
</feature>
<dbReference type="Pfam" id="PF17384">
    <property type="entry name" value="DUF150_C"/>
    <property type="match status" value="1"/>
</dbReference>
<sequence length="147" mass="16885">MNLEALCKEVNLELYDSELTSENGKKIYRVYVMKPLDEKGERRGVNLDDCARLSEILSPIFDVEPPVSGEYFLEVSSAGLERKLSKIEHFAKSINELVKITTGEKEKIEAKIISVEDENITLENLENQEKTTLKFSDIKKARTFIQW</sequence>
<dbReference type="SUPFAM" id="SSF75420">
    <property type="entry name" value="YhbC-like, N-terminal domain"/>
    <property type="match status" value="1"/>
</dbReference>
<dbReference type="SUPFAM" id="SSF74942">
    <property type="entry name" value="YhbC-like, C-terminal domain"/>
    <property type="match status" value="1"/>
</dbReference>
<protein>
    <recommendedName>
        <fullName evidence="3">Ribosome maturation factor RimP</fullName>
    </recommendedName>
</protein>
<dbReference type="Proteomes" id="UP000409545">
    <property type="component" value="Unassembled WGS sequence"/>
</dbReference>
<dbReference type="PANTHER" id="PTHR33867">
    <property type="entry name" value="RIBOSOME MATURATION FACTOR RIMP"/>
    <property type="match status" value="1"/>
</dbReference>
<dbReference type="STRING" id="195.ATE51_04186"/>
<dbReference type="AlphaFoldDB" id="A0A0Q2PG17"/>
<dbReference type="EMBL" id="AACGUZ010000005">
    <property type="protein sequence ID" value="EAK5103472.1"/>
    <property type="molecule type" value="Genomic_DNA"/>
</dbReference>
<dbReference type="EMBL" id="AACSIE010000006">
    <property type="protein sequence ID" value="EAL9204939.1"/>
    <property type="molecule type" value="Genomic_DNA"/>
</dbReference>
<dbReference type="GO" id="GO:0005829">
    <property type="term" value="C:cytosol"/>
    <property type="evidence" value="ECO:0007669"/>
    <property type="project" value="TreeGrafter"/>
</dbReference>
<dbReference type="InterPro" id="IPR028998">
    <property type="entry name" value="RimP_C"/>
</dbReference>
<dbReference type="GO" id="GO:0000028">
    <property type="term" value="P:ribosomal small subunit assembly"/>
    <property type="evidence" value="ECO:0007669"/>
    <property type="project" value="TreeGrafter"/>
</dbReference>
<dbReference type="GO" id="GO:0006412">
    <property type="term" value="P:translation"/>
    <property type="evidence" value="ECO:0007669"/>
    <property type="project" value="TreeGrafter"/>
</dbReference>
<dbReference type="HAMAP" id="MF_01077">
    <property type="entry name" value="RimP"/>
    <property type="match status" value="1"/>
</dbReference>
<evidence type="ECO:0000313" key="6">
    <source>
        <dbReference type="EMBL" id="EAK5103472.1"/>
    </source>
</evidence>
<evidence type="ECO:0000259" key="5">
    <source>
        <dbReference type="Pfam" id="PF17384"/>
    </source>
</evidence>
<evidence type="ECO:0000259" key="4">
    <source>
        <dbReference type="Pfam" id="PF02576"/>
    </source>
</evidence>
<comment type="similarity">
    <text evidence="3">Belongs to the RimP family.</text>
</comment>
<evidence type="ECO:0000256" key="1">
    <source>
        <dbReference type="ARBA" id="ARBA00022490"/>
    </source>
</evidence>
<dbReference type="InterPro" id="IPR003728">
    <property type="entry name" value="Ribosome_maturation_RimP"/>
</dbReference>
<organism evidence="7 9">
    <name type="scientific">Campylobacter coli</name>
    <dbReference type="NCBI Taxonomy" id="195"/>
    <lineage>
        <taxon>Bacteria</taxon>
        <taxon>Pseudomonadati</taxon>
        <taxon>Campylobacterota</taxon>
        <taxon>Epsilonproteobacteria</taxon>
        <taxon>Campylobacterales</taxon>
        <taxon>Campylobacteraceae</taxon>
        <taxon>Campylobacter</taxon>
    </lineage>
</organism>
<dbReference type="Pfam" id="PF02576">
    <property type="entry name" value="RimP_N"/>
    <property type="match status" value="1"/>
</dbReference>
<comment type="subcellular location">
    <subcellularLocation>
        <location evidence="3">Cytoplasm</location>
    </subcellularLocation>
</comment>
<dbReference type="InterPro" id="IPR035956">
    <property type="entry name" value="RimP_N_sf"/>
</dbReference>
<dbReference type="CDD" id="cd01734">
    <property type="entry name" value="YlxS_C"/>
    <property type="match status" value="1"/>
</dbReference>
<dbReference type="InterPro" id="IPR036847">
    <property type="entry name" value="RimP_C_sf"/>
</dbReference>
<dbReference type="KEGG" id="ccoo:ATE51_04186"/>
<keyword evidence="2 3" id="KW-0690">Ribosome biogenesis</keyword>
<dbReference type="Proteomes" id="UP000411403">
    <property type="component" value="Unassembled WGS sequence"/>
</dbReference>
<gene>
    <name evidence="3 7" type="primary">rimP</name>
    <name evidence="6" type="ORF">B9Q54_04230</name>
    <name evidence="7" type="ORF">DYU70_07220</name>
</gene>
<feature type="domain" description="Ribosome maturation factor RimP N-terminal" evidence="4">
    <location>
        <begin position="3"/>
        <end position="81"/>
    </location>
</feature>
<dbReference type="PANTHER" id="PTHR33867:SF1">
    <property type="entry name" value="RIBOSOME MATURATION FACTOR RIMP"/>
    <property type="match status" value="1"/>
</dbReference>
<dbReference type="OrthoDB" id="9805006at2"/>
<dbReference type="KEGG" id="ccof:VC76_08045"/>
<dbReference type="RefSeq" id="WP_002778643.1">
    <property type="nucleotide sequence ID" value="NZ_AANORL020000012.1"/>
</dbReference>
<evidence type="ECO:0000313" key="8">
    <source>
        <dbReference type="Proteomes" id="UP000409545"/>
    </source>
</evidence>
<dbReference type="Gene3D" id="2.30.30.180">
    <property type="entry name" value="Ribosome maturation factor RimP, C-terminal domain"/>
    <property type="match status" value="1"/>
</dbReference>
<name>A0A0Q2PG17_CAMCO</name>
<reference evidence="7 9" key="1">
    <citation type="submission" date="2018-08" db="EMBL/GenBank/DDBJ databases">
        <authorList>
            <consortium name="NARMS: The National Antimicrobial Resistance Monitoring System"/>
        </authorList>
    </citation>
    <scope>NUCLEOTIDE SEQUENCE [LARGE SCALE GENOMIC DNA]</scope>
    <source>
        <strain evidence="7 9">CVM N17C171</strain>
        <strain evidence="6 8">FSIS1711007</strain>
    </source>
</reference>
<dbReference type="eggNOG" id="COG0779">
    <property type="taxonomic scope" value="Bacteria"/>
</dbReference>
<keyword evidence="1 3" id="KW-0963">Cytoplasm</keyword>
<dbReference type="GeneID" id="66544859"/>
<evidence type="ECO:0000256" key="2">
    <source>
        <dbReference type="ARBA" id="ARBA00022517"/>
    </source>
</evidence>
<proteinExistence type="inferred from homology"/>
<evidence type="ECO:0000313" key="9">
    <source>
        <dbReference type="Proteomes" id="UP000411403"/>
    </source>
</evidence>
<dbReference type="InterPro" id="IPR028989">
    <property type="entry name" value="RimP_N"/>
</dbReference>